<sequence>MLEYIDDLRAHGVEITFDQDGAVHVSGFGYGFASPVNMFQSMGSWHWGTMNIYERFNIDRDVDCDDLAYIIRDVVYGLREPIVNEFVKEFIRGYSMHGRKICAKIYFETE</sequence>
<dbReference type="EMBL" id="DRZI01000281">
    <property type="protein sequence ID" value="HHP82319.1"/>
    <property type="molecule type" value="Genomic_DNA"/>
</dbReference>
<name>A0A7C5Z190_9CREN</name>
<dbReference type="AlphaFoldDB" id="A0A7C5Z190"/>
<reference evidence="3" key="1">
    <citation type="journal article" date="2020" name="mSystems">
        <title>Genome- and Community-Level Interaction Insights into Carbon Utilization and Element Cycling Functions of Hydrothermarchaeota in Hydrothermal Sediment.</title>
        <authorList>
            <person name="Zhou Z."/>
            <person name="Liu Y."/>
            <person name="Xu W."/>
            <person name="Pan J."/>
            <person name="Luo Z.H."/>
            <person name="Li M."/>
        </authorList>
    </citation>
    <scope>NUCLEOTIDE SEQUENCE [LARGE SCALE GENOMIC DNA]</scope>
    <source>
        <strain evidence="3">SpSt-1</strain>
        <strain evidence="1">SpSt-1121</strain>
    </source>
</reference>
<gene>
    <name evidence="2" type="ORF">ENL47_09820</name>
    <name evidence="3" type="ORF">ENL47_10935</name>
    <name evidence="1" type="ORF">ENM84_06620</name>
</gene>
<protein>
    <submittedName>
        <fullName evidence="3">Uncharacterized protein</fullName>
    </submittedName>
</protein>
<evidence type="ECO:0000313" key="2">
    <source>
        <dbReference type="EMBL" id="HHR97067.1"/>
    </source>
</evidence>
<evidence type="ECO:0000313" key="1">
    <source>
        <dbReference type="EMBL" id="HHP82319.1"/>
    </source>
</evidence>
<comment type="caution">
    <text evidence="3">The sequence shown here is derived from an EMBL/GenBank/DDBJ whole genome shotgun (WGS) entry which is preliminary data.</text>
</comment>
<dbReference type="EMBL" id="DRUB01000191">
    <property type="protein sequence ID" value="HHR97067.1"/>
    <property type="molecule type" value="Genomic_DNA"/>
</dbReference>
<dbReference type="EMBL" id="DRUB01000219">
    <property type="protein sequence ID" value="HHR97277.1"/>
    <property type="molecule type" value="Genomic_DNA"/>
</dbReference>
<proteinExistence type="predicted"/>
<evidence type="ECO:0000313" key="3">
    <source>
        <dbReference type="EMBL" id="HHR97277.1"/>
    </source>
</evidence>
<organism evidence="3">
    <name type="scientific">Ignisphaera aggregans</name>
    <dbReference type="NCBI Taxonomy" id="334771"/>
    <lineage>
        <taxon>Archaea</taxon>
        <taxon>Thermoproteota</taxon>
        <taxon>Thermoprotei</taxon>
        <taxon>Desulfurococcales</taxon>
        <taxon>Desulfurococcaceae</taxon>
        <taxon>Ignisphaera</taxon>
    </lineage>
</organism>
<accession>A0A7C5Z190</accession>